<protein>
    <recommendedName>
        <fullName evidence="1">Serine/threonine-protein kinase D1-3-like ubiquitin-like domain-containing protein</fullName>
    </recommendedName>
</protein>
<organism evidence="2 3">
    <name type="scientific">Parelaphostrongylus tenuis</name>
    <name type="common">Meningeal worm</name>
    <dbReference type="NCBI Taxonomy" id="148309"/>
    <lineage>
        <taxon>Eukaryota</taxon>
        <taxon>Metazoa</taxon>
        <taxon>Ecdysozoa</taxon>
        <taxon>Nematoda</taxon>
        <taxon>Chromadorea</taxon>
        <taxon>Rhabditida</taxon>
        <taxon>Rhabditina</taxon>
        <taxon>Rhabditomorpha</taxon>
        <taxon>Strongyloidea</taxon>
        <taxon>Metastrongylidae</taxon>
        <taxon>Parelaphostrongylus</taxon>
    </lineage>
</organism>
<accession>A0AAD5WIJ5</accession>
<keyword evidence="3" id="KW-1185">Reference proteome</keyword>
<dbReference type="Proteomes" id="UP001196413">
    <property type="component" value="Unassembled WGS sequence"/>
</dbReference>
<comment type="caution">
    <text evidence="2">The sequence shown here is derived from an EMBL/GenBank/DDBJ whole genome shotgun (WGS) entry which is preliminary data.</text>
</comment>
<gene>
    <name evidence="2" type="ORF">KIN20_033137</name>
</gene>
<name>A0AAD5WIJ5_PARTN</name>
<dbReference type="InterPro" id="IPR057764">
    <property type="entry name" value="Ubiquitin_PRKD1-3_N"/>
</dbReference>
<evidence type="ECO:0000259" key="1">
    <source>
        <dbReference type="Pfam" id="PF25525"/>
    </source>
</evidence>
<reference evidence="2" key="1">
    <citation type="submission" date="2021-06" db="EMBL/GenBank/DDBJ databases">
        <title>Parelaphostrongylus tenuis whole genome reference sequence.</title>
        <authorList>
            <person name="Garwood T.J."/>
            <person name="Larsen P.A."/>
            <person name="Fountain-Jones N.M."/>
            <person name="Garbe J.R."/>
            <person name="Macchietto M.G."/>
            <person name="Kania S.A."/>
            <person name="Gerhold R.W."/>
            <person name="Richards J.E."/>
            <person name="Wolf T.M."/>
        </authorList>
    </citation>
    <scope>NUCLEOTIDE SEQUENCE</scope>
    <source>
        <strain evidence="2">MNPRO001-30</strain>
        <tissue evidence="2">Meninges</tissue>
    </source>
</reference>
<dbReference type="EMBL" id="JAHQIW010006939">
    <property type="protein sequence ID" value="KAJ1371226.1"/>
    <property type="molecule type" value="Genomic_DNA"/>
</dbReference>
<proteinExistence type="predicted"/>
<dbReference type="AlphaFoldDB" id="A0AAD5WIJ5"/>
<sequence length="81" mass="8924">MSGLTFQLQSGIHKRAVKIDSLKISLRDLRAEAFKFIQEACSFTDDTPQADWAIIAYGVKVYLSKPQASVAGSSLNENLSF</sequence>
<evidence type="ECO:0000313" key="3">
    <source>
        <dbReference type="Proteomes" id="UP001196413"/>
    </source>
</evidence>
<evidence type="ECO:0000313" key="2">
    <source>
        <dbReference type="EMBL" id="KAJ1371226.1"/>
    </source>
</evidence>
<dbReference type="Pfam" id="PF25525">
    <property type="entry name" value="Ubiquitin_PRKD1_N"/>
    <property type="match status" value="1"/>
</dbReference>
<feature type="domain" description="Serine/threonine-protein kinase D1-3-like ubiquitin-like" evidence="1">
    <location>
        <begin position="4"/>
        <end position="42"/>
    </location>
</feature>